<dbReference type="AlphaFoldDB" id="A0A9N8EF54"/>
<reference evidence="2" key="1">
    <citation type="submission" date="2020-06" db="EMBL/GenBank/DDBJ databases">
        <authorList>
            <consortium name="Plant Systems Biology data submission"/>
        </authorList>
    </citation>
    <scope>NUCLEOTIDE SEQUENCE</scope>
    <source>
        <strain evidence="2">D6</strain>
    </source>
</reference>
<evidence type="ECO:0000313" key="2">
    <source>
        <dbReference type="EMBL" id="CAB9520372.1"/>
    </source>
</evidence>
<feature type="region of interest" description="Disordered" evidence="1">
    <location>
        <begin position="160"/>
        <end position="187"/>
    </location>
</feature>
<dbReference type="EMBL" id="CAICTM010001095">
    <property type="protein sequence ID" value="CAB9520372.1"/>
    <property type="molecule type" value="Genomic_DNA"/>
</dbReference>
<comment type="caution">
    <text evidence="2">The sequence shown here is derived from an EMBL/GenBank/DDBJ whole genome shotgun (WGS) entry which is preliminary data.</text>
</comment>
<keyword evidence="3" id="KW-1185">Reference proteome</keyword>
<accession>A0A9N8EF54</accession>
<organism evidence="2 3">
    <name type="scientific">Seminavis robusta</name>
    <dbReference type="NCBI Taxonomy" id="568900"/>
    <lineage>
        <taxon>Eukaryota</taxon>
        <taxon>Sar</taxon>
        <taxon>Stramenopiles</taxon>
        <taxon>Ochrophyta</taxon>
        <taxon>Bacillariophyta</taxon>
        <taxon>Bacillariophyceae</taxon>
        <taxon>Bacillariophycidae</taxon>
        <taxon>Naviculales</taxon>
        <taxon>Naviculaceae</taxon>
        <taxon>Seminavis</taxon>
    </lineage>
</organism>
<sequence length="309" mass="35172">MDPQVHEASTAMDDKNVKIEVRRLRNHAWTEVEFGVSVLSHLGILLLEIQSHTHRQQRKGITSMASPNSTPHPWQRRRNLFCIPRLFGGRRQPFYLPGRSSSVEKSIVPGRSDTVAPLSPLPNTTNKKVRFASRTWTMRNSFKQNPQQPAHVAGKSILKNVTPNKSTSPCTKSAEKVSKKMSTPPPPPLHVLVRDQQMAKPKQDYKSKSSLPQQMLVMNDKNNVSKKENLKTQEKAPEKKTVPSLPPLHVLVCNQSEKQKSCRKNQERQENSYETLLLEMQKHRKRSHNLALSAQDFEEAIIPQLTQPV</sequence>
<dbReference type="Proteomes" id="UP001153069">
    <property type="component" value="Unassembled WGS sequence"/>
</dbReference>
<feature type="region of interest" description="Disordered" evidence="1">
    <location>
        <begin position="219"/>
        <end position="243"/>
    </location>
</feature>
<gene>
    <name evidence="2" type="ORF">SEMRO_1097_G240890.1</name>
</gene>
<evidence type="ECO:0000256" key="1">
    <source>
        <dbReference type="SAM" id="MobiDB-lite"/>
    </source>
</evidence>
<name>A0A9N8EF54_9STRA</name>
<feature type="compositionally biased region" description="Polar residues" evidence="1">
    <location>
        <begin position="160"/>
        <end position="171"/>
    </location>
</feature>
<proteinExistence type="predicted"/>
<feature type="compositionally biased region" description="Basic and acidic residues" evidence="1">
    <location>
        <begin position="223"/>
        <end position="241"/>
    </location>
</feature>
<evidence type="ECO:0000313" key="3">
    <source>
        <dbReference type="Proteomes" id="UP001153069"/>
    </source>
</evidence>
<protein>
    <submittedName>
        <fullName evidence="2">Uncharacterized protein</fullName>
    </submittedName>
</protein>